<dbReference type="Proteomes" id="UP001189429">
    <property type="component" value="Unassembled WGS sequence"/>
</dbReference>
<gene>
    <name evidence="4" type="ORF">PCOR1329_LOCUS75262</name>
</gene>
<organism evidence="4 5">
    <name type="scientific">Prorocentrum cordatum</name>
    <dbReference type="NCBI Taxonomy" id="2364126"/>
    <lineage>
        <taxon>Eukaryota</taxon>
        <taxon>Sar</taxon>
        <taxon>Alveolata</taxon>
        <taxon>Dinophyceae</taxon>
        <taxon>Prorocentrales</taxon>
        <taxon>Prorocentraceae</taxon>
        <taxon>Prorocentrum</taxon>
    </lineage>
</organism>
<dbReference type="Gene3D" id="1.25.40.10">
    <property type="entry name" value="Tetratricopeptide repeat domain"/>
    <property type="match status" value="1"/>
</dbReference>
<name>A0ABN9XBK1_9DINO</name>
<protein>
    <submittedName>
        <fullName evidence="4">Uncharacterized protein</fullName>
    </submittedName>
</protein>
<accession>A0ABN9XBK1</accession>
<proteinExistence type="predicted"/>
<dbReference type="Pfam" id="PF01535">
    <property type="entry name" value="PPR"/>
    <property type="match status" value="1"/>
</dbReference>
<reference evidence="4" key="1">
    <citation type="submission" date="2023-10" db="EMBL/GenBank/DDBJ databases">
        <authorList>
            <person name="Chen Y."/>
            <person name="Shah S."/>
            <person name="Dougan E. K."/>
            <person name="Thang M."/>
            <person name="Chan C."/>
        </authorList>
    </citation>
    <scope>NUCLEOTIDE SEQUENCE [LARGE SCALE GENOMIC DNA]</scope>
</reference>
<dbReference type="NCBIfam" id="TIGR00756">
    <property type="entry name" value="PPR"/>
    <property type="match status" value="1"/>
</dbReference>
<sequence>MREAKLEPTVVTCSAGISACEKGAQWQRALALLGEMWDAKLEPDDISYCAAISACEKAERWSEALGLFHEMSERGLSPDAIACSAVLLALERGEAGIRMRRLLRVPPPGADPARTGGAPASSPSRGPRGAGGLHLCIFQGGAQGVGGWALSGGSKQNRWDVVLDGLLQCVMMDGEWPQEVRASAFVGPDCVHLSGRVQEWAMPAVGRRHSGAAAFQPVTLQSWEDALWWSRGRAGLPGLEWSLAQAAPGSLEASRGQQLERLRAELARMPEAAAVLAFTPARPDVTYDQLRELGSGRSPRPGHVYVLMGGAHGFDDDDDRDGAFAAKVLEAFSARFGDGRVVRVSLGAGETSRDGPEPKFTLASVASFVSAEHTRGALRQAVAGVEVHCQNTRAHEAASPSMLT</sequence>
<dbReference type="PANTHER" id="PTHR47447:SF17">
    <property type="entry name" value="OS12G0638900 PROTEIN"/>
    <property type="match status" value="1"/>
</dbReference>
<dbReference type="EMBL" id="CAUYUJ010020259">
    <property type="protein sequence ID" value="CAK0896934.1"/>
    <property type="molecule type" value="Genomic_DNA"/>
</dbReference>
<keyword evidence="5" id="KW-1185">Reference proteome</keyword>
<evidence type="ECO:0000256" key="1">
    <source>
        <dbReference type="ARBA" id="ARBA00022737"/>
    </source>
</evidence>
<evidence type="ECO:0000313" key="5">
    <source>
        <dbReference type="Proteomes" id="UP001189429"/>
    </source>
</evidence>
<feature type="region of interest" description="Disordered" evidence="3">
    <location>
        <begin position="104"/>
        <end position="128"/>
    </location>
</feature>
<evidence type="ECO:0000256" key="2">
    <source>
        <dbReference type="PROSITE-ProRule" id="PRU00708"/>
    </source>
</evidence>
<evidence type="ECO:0000256" key="3">
    <source>
        <dbReference type="SAM" id="MobiDB-lite"/>
    </source>
</evidence>
<dbReference type="PROSITE" id="PS51257">
    <property type="entry name" value="PROKAR_LIPOPROTEIN"/>
    <property type="match status" value="1"/>
</dbReference>
<dbReference type="PANTHER" id="PTHR47447">
    <property type="entry name" value="OS03G0856100 PROTEIN"/>
    <property type="match status" value="1"/>
</dbReference>
<comment type="caution">
    <text evidence="4">The sequence shown here is derived from an EMBL/GenBank/DDBJ whole genome shotgun (WGS) entry which is preliminary data.</text>
</comment>
<dbReference type="PROSITE" id="PS51375">
    <property type="entry name" value="PPR"/>
    <property type="match status" value="1"/>
</dbReference>
<feature type="repeat" description="PPR" evidence="2">
    <location>
        <begin position="44"/>
        <end position="78"/>
    </location>
</feature>
<dbReference type="InterPro" id="IPR002885">
    <property type="entry name" value="PPR_rpt"/>
</dbReference>
<feature type="compositionally biased region" description="Low complexity" evidence="3">
    <location>
        <begin position="116"/>
        <end position="127"/>
    </location>
</feature>
<evidence type="ECO:0000313" key="4">
    <source>
        <dbReference type="EMBL" id="CAK0896934.1"/>
    </source>
</evidence>
<keyword evidence="1" id="KW-0677">Repeat</keyword>
<dbReference type="InterPro" id="IPR011990">
    <property type="entry name" value="TPR-like_helical_dom_sf"/>
</dbReference>